<evidence type="ECO:0000313" key="1">
    <source>
        <dbReference type="EMBL" id="KAA8826989.1"/>
    </source>
</evidence>
<dbReference type="EMBL" id="RZUH01000009">
    <property type="protein sequence ID" value="KAA8826989.1"/>
    <property type="molecule type" value="Genomic_DNA"/>
</dbReference>
<accession>A0A5M9ZHQ4</accession>
<name>A0A5M9ZHQ4_9BIFI</name>
<sequence length="304" mass="31863">MMDERGRVMADIAGETPGTAAAGGLTPPGVAARLASLAARPAAAPAARLGRHAAHRLAYGSDFEDVRPGSQPVDRVPLITVRGRVARPDEAARLQLAYRTLQSRFARHTRAGRRLSMAGDAAFPDASGALCTFVTGLVTDAAAGPDGALGRVMLTAPTVSRLPGVLDGPAADSHLWLRCADLDPAGDPDPRIHAGLEGRGAIHMGETLCVAARLSGYTDSHGRRRLGVAEWTPVACALLYRRADADGNLRLGHAPRHIVTALELMAFDGTAVAWRDPLALMAEAAGLAARWPSCADGMELMREI</sequence>
<dbReference type="Proteomes" id="UP000410049">
    <property type="component" value="Unassembled WGS sequence"/>
</dbReference>
<proteinExistence type="predicted"/>
<gene>
    <name evidence="1" type="ORF">EMO91_10700</name>
</gene>
<dbReference type="AlphaFoldDB" id="A0A5M9ZHQ4"/>
<dbReference type="RefSeq" id="WP_150379945.1">
    <property type="nucleotide sequence ID" value="NZ_RZUH01000009.1"/>
</dbReference>
<protein>
    <submittedName>
        <fullName evidence="1">Uncharacterized protein</fullName>
    </submittedName>
</protein>
<evidence type="ECO:0000313" key="2">
    <source>
        <dbReference type="Proteomes" id="UP000410049"/>
    </source>
</evidence>
<comment type="caution">
    <text evidence="1">The sequence shown here is derived from an EMBL/GenBank/DDBJ whole genome shotgun (WGS) entry which is preliminary data.</text>
</comment>
<organism evidence="1 2">
    <name type="scientific">Bifidobacterium myosotis</name>
    <dbReference type="NCBI Taxonomy" id="1630166"/>
    <lineage>
        <taxon>Bacteria</taxon>
        <taxon>Bacillati</taxon>
        <taxon>Actinomycetota</taxon>
        <taxon>Actinomycetes</taxon>
        <taxon>Bifidobacteriales</taxon>
        <taxon>Bifidobacteriaceae</taxon>
        <taxon>Bifidobacterium</taxon>
    </lineage>
</organism>
<reference evidence="1 2" key="1">
    <citation type="journal article" date="2019" name="Syst. Appl. Microbiol.">
        <title>Characterization of Bifidobacterium species in feaces of the Egyptian fruit bat: Description of B. vespertilionis sp. nov. and B. rousetti sp. nov.</title>
        <authorList>
            <person name="Modesto M."/>
            <person name="Satti M."/>
            <person name="Watanabe K."/>
            <person name="Puglisi E."/>
            <person name="Morelli L."/>
            <person name="Huang C.-H."/>
            <person name="Liou J.-S."/>
            <person name="Miyashita M."/>
            <person name="Tamura T."/>
            <person name="Saito S."/>
            <person name="Mori K."/>
            <person name="Huang L."/>
            <person name="Sciavilla P."/>
            <person name="Sandri C."/>
            <person name="Spiezio C."/>
            <person name="Vitali F."/>
            <person name="Cavalieri D."/>
            <person name="Perpetuini G."/>
            <person name="Tofalo R."/>
            <person name="Bonetti A."/>
            <person name="Arita M."/>
            <person name="Mattarelli P."/>
        </authorList>
    </citation>
    <scope>NUCLEOTIDE SEQUENCE [LARGE SCALE GENOMIC DNA]</scope>
    <source>
        <strain evidence="1 2">RST17</strain>
    </source>
</reference>